<evidence type="ECO:0000256" key="3">
    <source>
        <dbReference type="ARBA" id="ARBA00022795"/>
    </source>
</evidence>
<evidence type="ECO:0000256" key="5">
    <source>
        <dbReference type="RuleBase" id="RU362076"/>
    </source>
</evidence>
<dbReference type="RefSeq" id="WP_188966799.1">
    <property type="nucleotide sequence ID" value="NZ_BMKW01000004.1"/>
</dbReference>
<comment type="similarity">
    <text evidence="1 5">Belongs to the FlgD family.</text>
</comment>
<dbReference type="AlphaFoldDB" id="A0A917NMM2"/>
<dbReference type="InterPro" id="IPR025965">
    <property type="entry name" value="FlgD/Vpr_Ig-like"/>
</dbReference>
<accession>A0A917NMM2</accession>
<proteinExistence type="inferred from homology"/>
<dbReference type="GO" id="GO:0044781">
    <property type="term" value="P:bacterial-type flagellum organization"/>
    <property type="evidence" value="ECO:0007669"/>
    <property type="project" value="UniProtKB-UniRule"/>
</dbReference>
<comment type="function">
    <text evidence="4 5">Required for flagellar hook formation. May act as a scaffolding protein.</text>
</comment>
<keyword evidence="7" id="KW-0969">Cilium</keyword>
<dbReference type="InterPro" id="IPR005648">
    <property type="entry name" value="FlgD"/>
</dbReference>
<evidence type="ECO:0000313" key="8">
    <source>
        <dbReference type="Proteomes" id="UP000661507"/>
    </source>
</evidence>
<reference evidence="7" key="1">
    <citation type="journal article" date="2014" name="Int. J. Syst. Evol. Microbiol.">
        <title>Complete genome sequence of Corynebacterium casei LMG S-19264T (=DSM 44701T), isolated from a smear-ripened cheese.</title>
        <authorList>
            <consortium name="US DOE Joint Genome Institute (JGI-PGF)"/>
            <person name="Walter F."/>
            <person name="Albersmeier A."/>
            <person name="Kalinowski J."/>
            <person name="Ruckert C."/>
        </authorList>
    </citation>
    <scope>NUCLEOTIDE SEQUENCE</scope>
    <source>
        <strain evidence="7">CGMCC 1.3617</strain>
    </source>
</reference>
<dbReference type="Proteomes" id="UP000661507">
    <property type="component" value="Unassembled WGS sequence"/>
</dbReference>
<keyword evidence="7" id="KW-0966">Cell projection</keyword>
<sequence>MSGSITSAATASNNAATASTRLGGDLNTFLTLLTTQLQNQDPTDPLDTNQMTNQLVQFASVEQQIAMNQNLGSLLSLQQSAQLTAAAPMIGRRIEVTSDHVALQNGSAEIRLPAAGTATTADITVMDANGRTIRTQSVPLGSTATSWTWDGKNQTGTRQNDGSYSVAVAGRTANGEAATVSYTVRGTLTGAERTGSGLTLNMGAVTLGFDSLRSILPES</sequence>
<keyword evidence="8" id="KW-1185">Reference proteome</keyword>
<evidence type="ECO:0000256" key="1">
    <source>
        <dbReference type="ARBA" id="ARBA00010577"/>
    </source>
</evidence>
<organism evidence="7 8">
    <name type="scientific">Neoroseomonas lacus</name>
    <dbReference type="NCBI Taxonomy" id="287609"/>
    <lineage>
        <taxon>Bacteria</taxon>
        <taxon>Pseudomonadati</taxon>
        <taxon>Pseudomonadota</taxon>
        <taxon>Alphaproteobacteria</taxon>
        <taxon>Acetobacterales</taxon>
        <taxon>Acetobacteraceae</taxon>
        <taxon>Neoroseomonas</taxon>
    </lineage>
</organism>
<keyword evidence="3 5" id="KW-1005">Bacterial flagellum biogenesis</keyword>
<evidence type="ECO:0000313" key="7">
    <source>
        <dbReference type="EMBL" id="GGJ11975.1"/>
    </source>
</evidence>
<dbReference type="Pfam" id="PF03963">
    <property type="entry name" value="FlgD"/>
    <property type="match status" value="1"/>
</dbReference>
<feature type="domain" description="FlgD/Vpr Ig-like" evidence="6">
    <location>
        <begin position="105"/>
        <end position="173"/>
    </location>
</feature>
<dbReference type="Gene3D" id="2.30.30.910">
    <property type="match status" value="1"/>
</dbReference>
<dbReference type="Gene3D" id="2.60.40.4070">
    <property type="match status" value="1"/>
</dbReference>
<evidence type="ECO:0000256" key="2">
    <source>
        <dbReference type="ARBA" id="ARBA00016013"/>
    </source>
</evidence>
<name>A0A917NMM2_9PROT</name>
<keyword evidence="7" id="KW-0282">Flagellum</keyword>
<evidence type="ECO:0000259" key="6">
    <source>
        <dbReference type="Pfam" id="PF13860"/>
    </source>
</evidence>
<dbReference type="EMBL" id="BMKW01000004">
    <property type="protein sequence ID" value="GGJ11975.1"/>
    <property type="molecule type" value="Genomic_DNA"/>
</dbReference>
<reference evidence="7" key="2">
    <citation type="submission" date="2020-09" db="EMBL/GenBank/DDBJ databases">
        <authorList>
            <person name="Sun Q."/>
            <person name="Zhou Y."/>
        </authorList>
    </citation>
    <scope>NUCLEOTIDE SEQUENCE</scope>
    <source>
        <strain evidence="7">CGMCC 1.3617</strain>
    </source>
</reference>
<gene>
    <name evidence="7" type="primary">flgD</name>
    <name evidence="7" type="ORF">GCM10011320_18940</name>
</gene>
<dbReference type="Pfam" id="PF13860">
    <property type="entry name" value="FlgD_ig"/>
    <property type="match status" value="1"/>
</dbReference>
<comment type="caution">
    <text evidence="7">The sequence shown here is derived from an EMBL/GenBank/DDBJ whole genome shotgun (WGS) entry which is preliminary data.</text>
</comment>
<protein>
    <recommendedName>
        <fullName evidence="2 5">Basal-body rod modification protein FlgD</fullName>
    </recommendedName>
</protein>
<evidence type="ECO:0000256" key="4">
    <source>
        <dbReference type="ARBA" id="ARBA00024746"/>
    </source>
</evidence>